<evidence type="ECO:0000313" key="2">
    <source>
        <dbReference type="EMBL" id="CAB4743186.1"/>
    </source>
</evidence>
<dbReference type="Gene3D" id="3.40.50.12500">
    <property type="match status" value="1"/>
</dbReference>
<reference evidence="2" key="1">
    <citation type="submission" date="2020-05" db="EMBL/GenBank/DDBJ databases">
        <authorList>
            <person name="Chiriac C."/>
            <person name="Salcher M."/>
            <person name="Ghai R."/>
            <person name="Kavagutti S V."/>
        </authorList>
    </citation>
    <scope>NUCLEOTIDE SEQUENCE</scope>
</reference>
<dbReference type="GO" id="GO:0047661">
    <property type="term" value="F:amino-acid racemase activity"/>
    <property type="evidence" value="ECO:0007669"/>
    <property type="project" value="InterPro"/>
</dbReference>
<sequence>MRLRWQSFVDEATNAPYLARLQEHLTATASEGTVVEVVGMSPPARDFGRLSEFRCSISAVSNAIDAEADGCDAFVFGHFQEPGLYEARAACGIPVIGIGESSLLWAAHLGRRMGLVSIDSAFTVIHLEQVERYGLGSRVVGIGAMEARVEDFEGAFAGDVVARQALIDAFEQEARILIAKGADVLVVAGGLFGLLIASERGMSVDGVPVVNCTSVGLAWAEMDVRLHRMTGIVASQGPSFRLAPDRARGDFLSR</sequence>
<dbReference type="PANTHER" id="PTHR28047:SF5">
    <property type="entry name" value="PROTEIN DCG1"/>
    <property type="match status" value="1"/>
</dbReference>
<dbReference type="InterPro" id="IPR015942">
    <property type="entry name" value="Asp/Glu/hydantoin_racemase"/>
</dbReference>
<accession>A0A6J6T7S5</accession>
<dbReference type="PANTHER" id="PTHR28047">
    <property type="entry name" value="PROTEIN DCG1"/>
    <property type="match status" value="1"/>
</dbReference>
<name>A0A6J6T7S5_9ZZZZ</name>
<dbReference type="InterPro" id="IPR053714">
    <property type="entry name" value="Iso_Racemase_Enz_sf"/>
</dbReference>
<dbReference type="Pfam" id="PF01177">
    <property type="entry name" value="Asp_Glu_race"/>
    <property type="match status" value="1"/>
</dbReference>
<protein>
    <submittedName>
        <fullName evidence="2">Unannotated protein</fullName>
    </submittedName>
</protein>
<dbReference type="InterPro" id="IPR052186">
    <property type="entry name" value="Hydantoin_racemase-like"/>
</dbReference>
<evidence type="ECO:0000256" key="1">
    <source>
        <dbReference type="ARBA" id="ARBA00038414"/>
    </source>
</evidence>
<organism evidence="2">
    <name type="scientific">freshwater metagenome</name>
    <dbReference type="NCBI Taxonomy" id="449393"/>
    <lineage>
        <taxon>unclassified sequences</taxon>
        <taxon>metagenomes</taxon>
        <taxon>ecological metagenomes</taxon>
    </lineage>
</organism>
<proteinExistence type="inferred from homology"/>
<gene>
    <name evidence="2" type="ORF">UFOPK2810_00440</name>
</gene>
<comment type="similarity">
    <text evidence="1">Belongs to the HyuE racemase family.</text>
</comment>
<dbReference type="EMBL" id="CAEZYZ010000052">
    <property type="protein sequence ID" value="CAB4743186.1"/>
    <property type="molecule type" value="Genomic_DNA"/>
</dbReference>
<dbReference type="AlphaFoldDB" id="A0A6J6T7S5"/>